<dbReference type="Proteomes" id="UP001229081">
    <property type="component" value="Unassembled WGS sequence"/>
</dbReference>
<dbReference type="AlphaFoldDB" id="A0A4R5WJX8"/>
<accession>A0A4R5WJX8</accession>
<gene>
    <name evidence="1" type="ORF">QXL92_30095</name>
</gene>
<name>A0A4R5WJX8_9MYCO</name>
<proteinExistence type="predicted"/>
<evidence type="ECO:0000313" key="2">
    <source>
        <dbReference type="Proteomes" id="UP001229081"/>
    </source>
</evidence>
<sequence length="154" mass="16655">MTSNITPDSVLADKMLGVVTTVRVYQQLIEHLEGDGCGGIYTVPAFVRGDGDTDGVREALCRQVHALGGTLANALIGAVGREEALRAVQRAYGAAIARDEGRRAEIVASIERDRRWLLDHYGTETSAERVRSGEFPVEDTAMAVLLDTGNEARR</sequence>
<protein>
    <submittedName>
        <fullName evidence="1">Uncharacterized protein</fullName>
    </submittedName>
</protein>
<organism evidence="1 2">
    <name type="scientific">Mycobacterium paragordonae</name>
    <dbReference type="NCBI Taxonomy" id="1389713"/>
    <lineage>
        <taxon>Bacteria</taxon>
        <taxon>Bacillati</taxon>
        <taxon>Actinomycetota</taxon>
        <taxon>Actinomycetes</taxon>
        <taxon>Mycobacteriales</taxon>
        <taxon>Mycobacteriaceae</taxon>
        <taxon>Mycobacterium</taxon>
    </lineage>
</organism>
<comment type="caution">
    <text evidence="1">The sequence shown here is derived from an EMBL/GenBank/DDBJ whole genome shotgun (WGS) entry which is preliminary data.</text>
</comment>
<dbReference type="EMBL" id="JAUFSA010000003">
    <property type="protein sequence ID" value="MDP7738987.1"/>
    <property type="molecule type" value="Genomic_DNA"/>
</dbReference>
<dbReference type="RefSeq" id="WP_133437522.1">
    <property type="nucleotide sequence ID" value="NZ_JAUFSA010000003.1"/>
</dbReference>
<reference evidence="1" key="1">
    <citation type="submission" date="2023-06" db="EMBL/GenBank/DDBJ databases">
        <title>Identification of two novel mycobacterium reveal diversities and complexities of Mycobacterium gordonae clade.</title>
        <authorList>
            <person name="Matsumoto Y."/>
            <person name="Nakamura S."/>
            <person name="Motooka D."/>
            <person name="Fukushima K."/>
        </authorList>
    </citation>
    <scope>NUCLEOTIDE SEQUENCE</scope>
    <source>
        <strain evidence="1">TY812</strain>
    </source>
</reference>
<evidence type="ECO:0000313" key="1">
    <source>
        <dbReference type="EMBL" id="MDP7738987.1"/>
    </source>
</evidence>